<keyword evidence="1" id="KW-1133">Transmembrane helix</keyword>
<feature type="transmembrane region" description="Helical" evidence="1">
    <location>
        <begin position="16"/>
        <end position="35"/>
    </location>
</feature>
<dbReference type="Proteomes" id="UP000253769">
    <property type="component" value="Unassembled WGS sequence"/>
</dbReference>
<dbReference type="AlphaFoldDB" id="A0A369WTQ7"/>
<name>A0A369WTQ7_9GAMM</name>
<organism evidence="2 3">
    <name type="scientific">Motiliproteus coralliicola</name>
    <dbReference type="NCBI Taxonomy" id="2283196"/>
    <lineage>
        <taxon>Bacteria</taxon>
        <taxon>Pseudomonadati</taxon>
        <taxon>Pseudomonadota</taxon>
        <taxon>Gammaproteobacteria</taxon>
        <taxon>Oceanospirillales</taxon>
        <taxon>Oceanospirillaceae</taxon>
        <taxon>Motiliproteus</taxon>
    </lineage>
</organism>
<gene>
    <name evidence="2" type="ORF">DV711_05705</name>
</gene>
<dbReference type="EMBL" id="QQOH01000001">
    <property type="protein sequence ID" value="RDE25057.1"/>
    <property type="molecule type" value="Genomic_DNA"/>
</dbReference>
<comment type="caution">
    <text evidence="2">The sequence shown here is derived from an EMBL/GenBank/DDBJ whole genome shotgun (WGS) entry which is preliminary data.</text>
</comment>
<accession>A0A369WTQ7</accession>
<evidence type="ECO:0000313" key="3">
    <source>
        <dbReference type="Proteomes" id="UP000253769"/>
    </source>
</evidence>
<keyword evidence="1" id="KW-0472">Membrane</keyword>
<keyword evidence="3" id="KW-1185">Reference proteome</keyword>
<reference evidence="2 3" key="1">
    <citation type="submission" date="2018-07" db="EMBL/GenBank/DDBJ databases">
        <title>Motiliproteus coralliicola sp. nov., a bacterium isolated from Coral.</title>
        <authorList>
            <person name="Wang G."/>
        </authorList>
    </citation>
    <scope>NUCLEOTIDE SEQUENCE [LARGE SCALE GENOMIC DNA]</scope>
    <source>
        <strain evidence="2 3">C34</strain>
    </source>
</reference>
<protein>
    <submittedName>
        <fullName evidence="2">Uncharacterized protein</fullName>
    </submittedName>
</protein>
<evidence type="ECO:0000256" key="1">
    <source>
        <dbReference type="SAM" id="Phobius"/>
    </source>
</evidence>
<sequence>MVAELALIYLAVQNDMLPLLIVFGPLIVLLTMLGWKALIRGIRCPCCKERYGVSVNMKTWITIPYECRSCGTAERTFSKRNLS</sequence>
<proteinExistence type="predicted"/>
<keyword evidence="1" id="KW-0812">Transmembrane</keyword>
<evidence type="ECO:0000313" key="2">
    <source>
        <dbReference type="EMBL" id="RDE25057.1"/>
    </source>
</evidence>